<reference evidence="1 2" key="1">
    <citation type="submission" date="2017-01" db="EMBL/GenBank/DDBJ databases">
        <authorList>
            <person name="Mah S.A."/>
            <person name="Swanson W.J."/>
            <person name="Moy G.W."/>
            <person name="Vacquier V.D."/>
        </authorList>
    </citation>
    <scope>NUCLEOTIDE SEQUENCE [LARGE SCALE GENOMIC DNA]</scope>
    <source>
        <strain evidence="1 2">GSMNP</strain>
    </source>
</reference>
<gene>
    <name evidence="1" type="ORF">AYI70_g8043</name>
</gene>
<name>A0A1R1XHR0_9FUNG</name>
<evidence type="ECO:0000313" key="1">
    <source>
        <dbReference type="EMBL" id="OMJ14174.1"/>
    </source>
</evidence>
<evidence type="ECO:0000313" key="2">
    <source>
        <dbReference type="Proteomes" id="UP000187283"/>
    </source>
</evidence>
<feature type="non-terminal residue" evidence="1">
    <location>
        <position position="133"/>
    </location>
</feature>
<organism evidence="1 2">
    <name type="scientific">Smittium culicis</name>
    <dbReference type="NCBI Taxonomy" id="133412"/>
    <lineage>
        <taxon>Eukaryota</taxon>
        <taxon>Fungi</taxon>
        <taxon>Fungi incertae sedis</taxon>
        <taxon>Zoopagomycota</taxon>
        <taxon>Kickxellomycotina</taxon>
        <taxon>Harpellomycetes</taxon>
        <taxon>Harpellales</taxon>
        <taxon>Legeriomycetaceae</taxon>
        <taxon>Smittium</taxon>
    </lineage>
</organism>
<accession>A0A1R1XHR0</accession>
<keyword evidence="2" id="KW-1185">Reference proteome</keyword>
<comment type="caution">
    <text evidence="1">The sequence shown here is derived from an EMBL/GenBank/DDBJ whole genome shotgun (WGS) entry which is preliminary data.</text>
</comment>
<dbReference type="Proteomes" id="UP000187283">
    <property type="component" value="Unassembled WGS sequence"/>
</dbReference>
<dbReference type="EMBL" id="LSSN01003177">
    <property type="protein sequence ID" value="OMJ14174.1"/>
    <property type="molecule type" value="Genomic_DNA"/>
</dbReference>
<dbReference type="AlphaFoldDB" id="A0A1R1XHR0"/>
<proteinExistence type="predicted"/>
<dbReference type="STRING" id="133412.A0A1R1XHR0"/>
<protein>
    <submittedName>
        <fullName evidence="1">Uncharacterized protein</fullName>
    </submittedName>
</protein>
<sequence>MRQFGVDAATVASALPNNKADDSLTLEQQEKLAQEIFEKEPFQEGLEHENSTALDKRQGYYYYGTYWYFNSPSPYSFIRSLYYPPAIYYGQRFQYLYTVYGWYRGYWGYDYSYRYYWNTDLIFRNYWFAQGYP</sequence>